<comment type="similarity">
    <text evidence="2">Belongs to the apolipoprotein C1 family.</text>
</comment>
<evidence type="ECO:0000313" key="9">
    <source>
        <dbReference type="Proteomes" id="UP000319801"/>
    </source>
</evidence>
<dbReference type="EMBL" id="VCAZ01000031">
    <property type="protein sequence ID" value="TSL40955.1"/>
    <property type="molecule type" value="Genomic_DNA"/>
</dbReference>
<dbReference type="PANTHER" id="PTHR16565:SF2">
    <property type="entry name" value="APOLIPOPROTEIN C-I"/>
    <property type="match status" value="1"/>
</dbReference>
<evidence type="ECO:0000256" key="6">
    <source>
        <dbReference type="ARBA" id="ARBA00023055"/>
    </source>
</evidence>
<evidence type="ECO:0008006" key="10">
    <source>
        <dbReference type="Google" id="ProtNLM"/>
    </source>
</evidence>
<evidence type="ECO:0000256" key="7">
    <source>
        <dbReference type="SAM" id="SignalP"/>
    </source>
</evidence>
<evidence type="ECO:0000256" key="5">
    <source>
        <dbReference type="ARBA" id="ARBA00022729"/>
    </source>
</evidence>
<dbReference type="Gene3D" id="4.10.260.30">
    <property type="entry name" value="Apolipoprotein C-I"/>
    <property type="match status" value="1"/>
</dbReference>
<evidence type="ECO:0000256" key="4">
    <source>
        <dbReference type="ARBA" id="ARBA00022525"/>
    </source>
</evidence>
<protein>
    <recommendedName>
        <fullName evidence="10">Apolipoprotein C-I</fullName>
    </recommendedName>
</protein>
<evidence type="ECO:0000313" key="8">
    <source>
        <dbReference type="EMBL" id="TSL40955.1"/>
    </source>
</evidence>
<gene>
    <name evidence="8" type="ORF">Baya_7034</name>
</gene>
<reference evidence="8 9" key="1">
    <citation type="journal article" date="2019" name="Genome Biol. Evol.">
        <title>Whole-Genome Sequencing of the Giant Devil Catfish, Bagarius yarrelli.</title>
        <authorList>
            <person name="Jiang W."/>
            <person name="Lv Y."/>
            <person name="Cheng L."/>
            <person name="Yang K."/>
            <person name="Chao B."/>
            <person name="Wang X."/>
            <person name="Li Y."/>
            <person name="Pan X."/>
            <person name="You X."/>
            <person name="Zhang Y."/>
            <person name="Yang J."/>
            <person name="Li J."/>
            <person name="Zhang X."/>
            <person name="Liu S."/>
            <person name="Sun C."/>
            <person name="Yang J."/>
            <person name="Shi Q."/>
        </authorList>
    </citation>
    <scope>NUCLEOTIDE SEQUENCE [LARGE SCALE GENOMIC DNA]</scope>
    <source>
        <strain evidence="8">JWS20170419001</strain>
        <tissue evidence="8">Muscle</tissue>
    </source>
</reference>
<dbReference type="GO" id="GO:0042157">
    <property type="term" value="P:lipoprotein metabolic process"/>
    <property type="evidence" value="ECO:0007669"/>
    <property type="project" value="InterPro"/>
</dbReference>
<keyword evidence="5 7" id="KW-0732">Signal</keyword>
<keyword evidence="4" id="KW-0964">Secreted</keyword>
<dbReference type="GO" id="GO:0004859">
    <property type="term" value="F:phospholipase inhibitor activity"/>
    <property type="evidence" value="ECO:0007669"/>
    <property type="project" value="TreeGrafter"/>
</dbReference>
<organism evidence="8 9">
    <name type="scientific">Bagarius yarrelli</name>
    <name type="common">Goonch</name>
    <name type="synonym">Bagrus yarrelli</name>
    <dbReference type="NCBI Taxonomy" id="175774"/>
    <lineage>
        <taxon>Eukaryota</taxon>
        <taxon>Metazoa</taxon>
        <taxon>Chordata</taxon>
        <taxon>Craniata</taxon>
        <taxon>Vertebrata</taxon>
        <taxon>Euteleostomi</taxon>
        <taxon>Actinopterygii</taxon>
        <taxon>Neopterygii</taxon>
        <taxon>Teleostei</taxon>
        <taxon>Ostariophysi</taxon>
        <taxon>Siluriformes</taxon>
        <taxon>Sisoridae</taxon>
        <taxon>Sisorinae</taxon>
        <taxon>Bagarius</taxon>
    </lineage>
</organism>
<dbReference type="GO" id="GO:0050995">
    <property type="term" value="P:negative regulation of lipid catabolic process"/>
    <property type="evidence" value="ECO:0007669"/>
    <property type="project" value="TreeGrafter"/>
</dbReference>
<dbReference type="GO" id="GO:0034361">
    <property type="term" value="C:very-low-density lipoprotein particle"/>
    <property type="evidence" value="ECO:0007669"/>
    <property type="project" value="TreeGrafter"/>
</dbReference>
<dbReference type="Pfam" id="PF04691">
    <property type="entry name" value="ApoC-I"/>
    <property type="match status" value="1"/>
</dbReference>
<sequence>MKLYLAVATLMLVLIAQSEAVEEPATEDHFANIYAKLGEFGADLTEKTTSALKQIEESEFATNAKDLKAKVVDAGSTAFDFIHMYYEDQIKPVTDKYTEWAQEKARSFWDAVKDKIFTDESG</sequence>
<dbReference type="GO" id="GO:0010916">
    <property type="term" value="P:negative regulation of very-low-density lipoprotein particle clearance"/>
    <property type="evidence" value="ECO:0007669"/>
    <property type="project" value="TreeGrafter"/>
</dbReference>
<keyword evidence="9" id="KW-1185">Reference proteome</keyword>
<feature type="chain" id="PRO_5021735504" description="Apolipoprotein C-I" evidence="7">
    <location>
        <begin position="21"/>
        <end position="122"/>
    </location>
</feature>
<feature type="signal peptide" evidence="7">
    <location>
        <begin position="1"/>
        <end position="20"/>
    </location>
</feature>
<dbReference type="GO" id="GO:0034364">
    <property type="term" value="C:high-density lipoprotein particle"/>
    <property type="evidence" value="ECO:0007669"/>
    <property type="project" value="TreeGrafter"/>
</dbReference>
<keyword evidence="6" id="KW-0445">Lipid transport</keyword>
<comment type="subcellular location">
    <subcellularLocation>
        <location evidence="1">Secreted</location>
    </subcellularLocation>
</comment>
<dbReference type="GO" id="GO:0006869">
    <property type="term" value="P:lipid transport"/>
    <property type="evidence" value="ECO:0007669"/>
    <property type="project" value="UniProtKB-KW"/>
</dbReference>
<dbReference type="PANTHER" id="PTHR16565">
    <property type="entry name" value="APOLIPOPROTEIN C-I"/>
    <property type="match status" value="1"/>
</dbReference>
<proteinExistence type="inferred from homology"/>
<evidence type="ECO:0000256" key="1">
    <source>
        <dbReference type="ARBA" id="ARBA00004613"/>
    </source>
</evidence>
<dbReference type="Proteomes" id="UP000319801">
    <property type="component" value="Unassembled WGS sequence"/>
</dbReference>
<dbReference type="AlphaFoldDB" id="A0A556TZ45"/>
<dbReference type="GO" id="GO:0032375">
    <property type="term" value="P:negative regulation of cholesterol transport"/>
    <property type="evidence" value="ECO:0007669"/>
    <property type="project" value="TreeGrafter"/>
</dbReference>
<dbReference type="OrthoDB" id="8941712at2759"/>
<dbReference type="GO" id="GO:0005504">
    <property type="term" value="F:fatty acid binding"/>
    <property type="evidence" value="ECO:0007669"/>
    <property type="project" value="TreeGrafter"/>
</dbReference>
<dbReference type="GO" id="GO:0006641">
    <property type="term" value="P:triglyceride metabolic process"/>
    <property type="evidence" value="ECO:0007669"/>
    <property type="project" value="TreeGrafter"/>
</dbReference>
<name>A0A556TZ45_BAGYA</name>
<dbReference type="InterPro" id="IPR006781">
    <property type="entry name" value="ApoC-I"/>
</dbReference>
<dbReference type="InterPro" id="IPR043081">
    <property type="entry name" value="ApoC-1_sf"/>
</dbReference>
<evidence type="ECO:0000256" key="3">
    <source>
        <dbReference type="ARBA" id="ARBA00022448"/>
    </source>
</evidence>
<dbReference type="GO" id="GO:0034447">
    <property type="term" value="P:very-low-density lipoprotein particle clearance"/>
    <property type="evidence" value="ECO:0007669"/>
    <property type="project" value="TreeGrafter"/>
</dbReference>
<keyword evidence="3" id="KW-0813">Transport</keyword>
<evidence type="ECO:0000256" key="2">
    <source>
        <dbReference type="ARBA" id="ARBA00009204"/>
    </source>
</evidence>
<comment type="caution">
    <text evidence="8">The sequence shown here is derived from an EMBL/GenBank/DDBJ whole genome shotgun (WGS) entry which is preliminary data.</text>
</comment>
<accession>A0A556TZ45</accession>